<accession>A0A382X643</accession>
<dbReference type="EMBL" id="UINC01164731">
    <property type="protein sequence ID" value="SVD65731.1"/>
    <property type="molecule type" value="Genomic_DNA"/>
</dbReference>
<evidence type="ECO:0000256" key="2">
    <source>
        <dbReference type="ARBA" id="ARBA00022475"/>
    </source>
</evidence>
<keyword evidence="9" id="KW-0472">Membrane</keyword>
<reference evidence="12" key="1">
    <citation type="submission" date="2018-05" db="EMBL/GenBank/DDBJ databases">
        <authorList>
            <person name="Lanie J.A."/>
            <person name="Ng W.-L."/>
            <person name="Kazmierczak K.M."/>
            <person name="Andrzejewski T.M."/>
            <person name="Davidsen T.M."/>
            <person name="Wayne K.J."/>
            <person name="Tettelin H."/>
            <person name="Glass J.I."/>
            <person name="Rusch D."/>
            <person name="Podicherti R."/>
            <person name="Tsui H.-C.T."/>
            <person name="Winkler M.E."/>
        </authorList>
    </citation>
    <scope>NUCLEOTIDE SEQUENCE</scope>
</reference>
<sequence length="81" mass="8628">MVPVVLTPYLQGWTVTESAGLFLLVGASAQLGDLVESAIKRDLGAKDAPALIPGHGGLLDRFDSYFFAFPVAFAYNVILKS</sequence>
<evidence type="ECO:0000256" key="10">
    <source>
        <dbReference type="ARBA" id="ARBA00023209"/>
    </source>
</evidence>
<evidence type="ECO:0000256" key="11">
    <source>
        <dbReference type="ARBA" id="ARBA00023264"/>
    </source>
</evidence>
<keyword evidence="8" id="KW-0443">Lipid metabolism</keyword>
<evidence type="ECO:0000256" key="8">
    <source>
        <dbReference type="ARBA" id="ARBA00023098"/>
    </source>
</evidence>
<dbReference type="PANTHER" id="PTHR46382:SF1">
    <property type="entry name" value="PHOSPHATIDATE CYTIDYLYLTRANSFERASE"/>
    <property type="match status" value="1"/>
</dbReference>
<organism evidence="12">
    <name type="scientific">marine metagenome</name>
    <dbReference type="NCBI Taxonomy" id="408172"/>
    <lineage>
        <taxon>unclassified sequences</taxon>
        <taxon>metagenomes</taxon>
        <taxon>ecological metagenomes</taxon>
    </lineage>
</organism>
<evidence type="ECO:0000256" key="3">
    <source>
        <dbReference type="ARBA" id="ARBA00022516"/>
    </source>
</evidence>
<comment type="subcellular location">
    <subcellularLocation>
        <location evidence="1">Cell membrane</location>
        <topology evidence="1">Multi-pass membrane protein</topology>
    </subcellularLocation>
</comment>
<gene>
    <name evidence="12" type="ORF">METZ01_LOCUS418585</name>
</gene>
<keyword evidence="5" id="KW-0812">Transmembrane</keyword>
<evidence type="ECO:0008006" key="13">
    <source>
        <dbReference type="Google" id="ProtNLM"/>
    </source>
</evidence>
<dbReference type="GO" id="GO:0005886">
    <property type="term" value="C:plasma membrane"/>
    <property type="evidence" value="ECO:0007669"/>
    <property type="project" value="UniProtKB-SubCell"/>
</dbReference>
<keyword evidence="2" id="KW-1003">Cell membrane</keyword>
<evidence type="ECO:0000256" key="4">
    <source>
        <dbReference type="ARBA" id="ARBA00022679"/>
    </source>
</evidence>
<keyword evidence="11" id="KW-1208">Phospholipid metabolism</keyword>
<dbReference type="Pfam" id="PF01148">
    <property type="entry name" value="CTP_transf_1"/>
    <property type="match status" value="1"/>
</dbReference>
<keyword evidence="7" id="KW-1133">Transmembrane helix</keyword>
<protein>
    <recommendedName>
        <fullName evidence="13">Phosphatidate cytidylyltransferase</fullName>
    </recommendedName>
</protein>
<name>A0A382X643_9ZZZZ</name>
<dbReference type="GO" id="GO:0016024">
    <property type="term" value="P:CDP-diacylglycerol biosynthetic process"/>
    <property type="evidence" value="ECO:0007669"/>
    <property type="project" value="TreeGrafter"/>
</dbReference>
<proteinExistence type="predicted"/>
<dbReference type="PANTHER" id="PTHR46382">
    <property type="entry name" value="PHOSPHATIDATE CYTIDYLYLTRANSFERASE"/>
    <property type="match status" value="1"/>
</dbReference>
<dbReference type="AlphaFoldDB" id="A0A382X643"/>
<dbReference type="GO" id="GO:0004605">
    <property type="term" value="F:phosphatidate cytidylyltransferase activity"/>
    <property type="evidence" value="ECO:0007669"/>
    <property type="project" value="TreeGrafter"/>
</dbReference>
<keyword evidence="10" id="KW-0594">Phospholipid biosynthesis</keyword>
<keyword evidence="3" id="KW-0444">Lipid biosynthesis</keyword>
<evidence type="ECO:0000256" key="9">
    <source>
        <dbReference type="ARBA" id="ARBA00023136"/>
    </source>
</evidence>
<evidence type="ECO:0000256" key="6">
    <source>
        <dbReference type="ARBA" id="ARBA00022695"/>
    </source>
</evidence>
<keyword evidence="4" id="KW-0808">Transferase</keyword>
<evidence type="ECO:0000256" key="5">
    <source>
        <dbReference type="ARBA" id="ARBA00022692"/>
    </source>
</evidence>
<keyword evidence="6" id="KW-0548">Nucleotidyltransferase</keyword>
<evidence type="ECO:0000256" key="1">
    <source>
        <dbReference type="ARBA" id="ARBA00004651"/>
    </source>
</evidence>
<evidence type="ECO:0000313" key="12">
    <source>
        <dbReference type="EMBL" id="SVD65731.1"/>
    </source>
</evidence>
<evidence type="ECO:0000256" key="7">
    <source>
        <dbReference type="ARBA" id="ARBA00022989"/>
    </source>
</evidence>